<sequence length="340" mass="37066">MKFNILGYIWVVVLWLQPGWANGQATPVFVTDYEGVLYAVNVPGCTIRSFGAIPPMADIAFTPDGRLWGITPDTAGGRLYLIDTVNVEAVYKGHTAIYGNSLVALNDSILLMVYGRDLYGIRVRDASTYRIGDIRYPSMGDLAWYGRDLYLASADTLLVFNGLLVKIELNKTFDTVVSAIALNDPYKPIPSCFGLATITLPATGPSLVGFSRYGAYKINTEDASYQLLCDSLPVSLGVSGAAYMSPSLGGTAIAADPEKPRLRLYPNPAHGRVQLQLDNFSGAPGALVLYLYDYTGRLIMRRDIASSRETIDLGGYSPGLYIIRLEYKGNTIAVEKLERA</sequence>
<dbReference type="InterPro" id="IPR026444">
    <property type="entry name" value="Secre_tail"/>
</dbReference>
<feature type="domain" description="Secretion system C-terminal sorting" evidence="1">
    <location>
        <begin position="264"/>
        <end position="336"/>
    </location>
</feature>
<dbReference type="Proteomes" id="UP000240572">
    <property type="component" value="Unassembled WGS sequence"/>
</dbReference>
<dbReference type="RefSeq" id="WP_106524160.1">
    <property type="nucleotide sequence ID" value="NZ_PYGD01000008.1"/>
</dbReference>
<name>A0A2P8CZB5_9BACT</name>
<dbReference type="EMBL" id="PYGD01000008">
    <property type="protein sequence ID" value="PSK90277.1"/>
    <property type="molecule type" value="Genomic_DNA"/>
</dbReference>
<dbReference type="OrthoDB" id="3799094at2"/>
<accession>A0A2P8CZB5</accession>
<protein>
    <submittedName>
        <fullName evidence="2">Putative secreted protein (Por secretion system target)</fullName>
    </submittedName>
</protein>
<evidence type="ECO:0000313" key="2">
    <source>
        <dbReference type="EMBL" id="PSK90277.1"/>
    </source>
</evidence>
<gene>
    <name evidence="2" type="ORF">B0I18_1085</name>
</gene>
<proteinExistence type="predicted"/>
<dbReference type="NCBIfam" id="TIGR04183">
    <property type="entry name" value="Por_Secre_tail"/>
    <property type="match status" value="1"/>
</dbReference>
<comment type="caution">
    <text evidence="2">The sequence shown here is derived from an EMBL/GenBank/DDBJ whole genome shotgun (WGS) entry which is preliminary data.</text>
</comment>
<evidence type="ECO:0000259" key="1">
    <source>
        <dbReference type="Pfam" id="PF18962"/>
    </source>
</evidence>
<dbReference type="Pfam" id="PF18962">
    <property type="entry name" value="Por_Secre_tail"/>
    <property type="match status" value="1"/>
</dbReference>
<reference evidence="2 3" key="1">
    <citation type="submission" date="2018-03" db="EMBL/GenBank/DDBJ databases">
        <title>Genomic Encyclopedia of Type Strains, Phase III (KMG-III): the genomes of soil and plant-associated and newly described type strains.</title>
        <authorList>
            <person name="Whitman W."/>
        </authorList>
    </citation>
    <scope>NUCLEOTIDE SEQUENCE [LARGE SCALE GENOMIC DNA]</scope>
    <source>
        <strain evidence="2 3">CGMCC 1.12700</strain>
    </source>
</reference>
<evidence type="ECO:0000313" key="3">
    <source>
        <dbReference type="Proteomes" id="UP000240572"/>
    </source>
</evidence>
<keyword evidence="3" id="KW-1185">Reference proteome</keyword>
<organism evidence="2 3">
    <name type="scientific">Taibaiella chishuiensis</name>
    <dbReference type="NCBI Taxonomy" id="1434707"/>
    <lineage>
        <taxon>Bacteria</taxon>
        <taxon>Pseudomonadati</taxon>
        <taxon>Bacteroidota</taxon>
        <taxon>Chitinophagia</taxon>
        <taxon>Chitinophagales</taxon>
        <taxon>Chitinophagaceae</taxon>
        <taxon>Taibaiella</taxon>
    </lineage>
</organism>
<dbReference type="AlphaFoldDB" id="A0A2P8CZB5"/>